<evidence type="ECO:0000259" key="1">
    <source>
        <dbReference type="Pfam" id="PF23343"/>
    </source>
</evidence>
<accession>A0A1F5TS31</accession>
<dbReference type="Proteomes" id="UP000177579">
    <property type="component" value="Unassembled WGS sequence"/>
</dbReference>
<dbReference type="Pfam" id="PF23343">
    <property type="entry name" value="REP_ORF2-G2P"/>
    <property type="match status" value="1"/>
</dbReference>
<evidence type="ECO:0000313" key="2">
    <source>
        <dbReference type="EMBL" id="OGF41780.1"/>
    </source>
</evidence>
<dbReference type="EMBL" id="MFGO01000005">
    <property type="protein sequence ID" value="OGF41780.1"/>
    <property type="molecule type" value="Genomic_DNA"/>
</dbReference>
<feature type="domain" description="Replication-associated protein ORF2/G2P" evidence="1">
    <location>
        <begin position="108"/>
        <end position="226"/>
    </location>
</feature>
<reference evidence="2 3" key="1">
    <citation type="journal article" date="2016" name="Nat. Commun.">
        <title>Thousands of microbial genomes shed light on interconnected biogeochemical processes in an aquifer system.</title>
        <authorList>
            <person name="Anantharaman K."/>
            <person name="Brown C.T."/>
            <person name="Hug L.A."/>
            <person name="Sharon I."/>
            <person name="Castelle C.J."/>
            <person name="Probst A.J."/>
            <person name="Thomas B.C."/>
            <person name="Singh A."/>
            <person name="Wilkins M.J."/>
            <person name="Karaoz U."/>
            <person name="Brodie E.L."/>
            <person name="Williams K.H."/>
            <person name="Hubbard S.S."/>
            <person name="Banfield J.F."/>
        </authorList>
    </citation>
    <scope>NUCLEOTIDE SEQUENCE [LARGE SCALE GENOMIC DNA]</scope>
</reference>
<organism evidence="2 3">
    <name type="scientific">Candidatus Falkowbacteria bacterium RIFOXYD2_FULL_34_120</name>
    <dbReference type="NCBI Taxonomy" id="1798007"/>
    <lineage>
        <taxon>Bacteria</taxon>
        <taxon>Candidatus Falkowiibacteriota</taxon>
    </lineage>
</organism>
<protein>
    <recommendedName>
        <fullName evidence="1">Replication-associated protein ORF2/G2P domain-containing protein</fullName>
    </recommendedName>
</protein>
<dbReference type="AlphaFoldDB" id="A0A1F5TS31"/>
<sequence length="317" mass="37849">MLILAFDFSVLTKFNSMAESYDFKIVKSGKEIEVYQYKDKEILRGYKRKERNNKKVKPFKGQLNFNEYKKELKRLEEWEKEYKAKTVFSISRTRTNIRRLANANPHLNKFLTLTFAESTTELTKANNLYNQAMKRIIRKRKDFEYIAVVEFQKDIDYHGNKKEKGGSVHYHLLCNIKMPKTENLKELFDWEKWFALRYWKYGFIKIKDVRQVSNMGAYFCKYLGKDMFDKRMFGKKKFFCSQKLKKPVEMTGYKATIFYDQHISGLTPIFAKTFFSEYAGTIDYSAFTLPEDIPVILNIDNQKNDQRKTYFGISEII</sequence>
<comment type="caution">
    <text evidence="2">The sequence shown here is derived from an EMBL/GenBank/DDBJ whole genome shotgun (WGS) entry which is preliminary data.</text>
</comment>
<name>A0A1F5TS31_9BACT</name>
<proteinExistence type="predicted"/>
<gene>
    <name evidence="2" type="ORF">A2531_05860</name>
</gene>
<evidence type="ECO:0000313" key="3">
    <source>
        <dbReference type="Proteomes" id="UP000177579"/>
    </source>
</evidence>
<dbReference type="InterPro" id="IPR056906">
    <property type="entry name" value="ORF2/G2P_dom"/>
</dbReference>